<protein>
    <submittedName>
        <fullName evidence="2">Putative DNA-binding protein</fullName>
    </submittedName>
</protein>
<dbReference type="AlphaFoldDB" id="I0HC63"/>
<dbReference type="PROSITE" id="PS50943">
    <property type="entry name" value="HTH_CROC1"/>
    <property type="match status" value="1"/>
</dbReference>
<keyword evidence="2" id="KW-0238">DNA-binding</keyword>
<dbReference type="InterPro" id="IPR010982">
    <property type="entry name" value="Lambda_DNA-bd_dom_sf"/>
</dbReference>
<dbReference type="PATRIC" id="fig|512565.3.peg.5373"/>
<dbReference type="SUPFAM" id="SSF47413">
    <property type="entry name" value="lambda repressor-like DNA-binding domains"/>
    <property type="match status" value="1"/>
</dbReference>
<feature type="domain" description="HTH cro/C1-type" evidence="1">
    <location>
        <begin position="20"/>
        <end position="75"/>
    </location>
</feature>
<sequence length="307" mass="34664">MSDSQGELPAVSRRRVRLALRAAREATGLSQGAVVKELGWSLSKLQRVEIGEVAISPTDLRALLDHYGVADEGRIARLTDDARVARRERYWTEQDDRQSLPAGLRQLIQFEEAASIIRIYQIGVVPGLLQTAEFAGAILGWWDQSLSEEDRRIRYEHRLARRERVIDRDGAPRLQLVISESVLQHEVGGFEVTARQFEELVRVADRPGVQVRVLPFNVGAYTSSYGSFTIAQLDDADAEDAVLYREVYLQDELIQDPDVVSDHQKAFERFWGKLAYDEEVSRAMIVARIYELKAWEARAKAAGADSP</sequence>
<dbReference type="InterPro" id="IPR043917">
    <property type="entry name" value="DUF5753"/>
</dbReference>
<dbReference type="Pfam" id="PF19054">
    <property type="entry name" value="DUF5753"/>
    <property type="match status" value="1"/>
</dbReference>
<dbReference type="EMBL" id="AP012319">
    <property type="protein sequence ID" value="BAL90600.1"/>
    <property type="molecule type" value="Genomic_DNA"/>
</dbReference>
<dbReference type="HOGENOM" id="CLU_055817_1_1_11"/>
<evidence type="ECO:0000313" key="2">
    <source>
        <dbReference type="EMBL" id="BAL90600.1"/>
    </source>
</evidence>
<reference evidence="2 3" key="1">
    <citation type="submission" date="2012-02" db="EMBL/GenBank/DDBJ databases">
        <title>Complete genome sequence of Actinoplanes missouriensis 431 (= NBRC 102363).</title>
        <authorList>
            <person name="Ohnishi Y."/>
            <person name="Ishikawa J."/>
            <person name="Sekine M."/>
            <person name="Hosoyama A."/>
            <person name="Harada T."/>
            <person name="Narita H."/>
            <person name="Hata T."/>
            <person name="Konno Y."/>
            <person name="Tutikane K."/>
            <person name="Fujita N."/>
            <person name="Horinouchi S."/>
            <person name="Hayakawa M."/>
        </authorList>
    </citation>
    <scope>NUCLEOTIDE SEQUENCE [LARGE SCALE GENOMIC DNA]</scope>
    <source>
        <strain evidence="3">ATCC 14538 / DSM 43046 / CBS 188.64 / JCM 3121 / NBRC 102363 / NCIMB 12654 / NRRL B-3342 / UNCC 431</strain>
    </source>
</reference>
<dbReference type="SMART" id="SM00530">
    <property type="entry name" value="HTH_XRE"/>
    <property type="match status" value="1"/>
</dbReference>
<dbReference type="eggNOG" id="COG1426">
    <property type="taxonomic scope" value="Bacteria"/>
</dbReference>
<dbReference type="Proteomes" id="UP000007882">
    <property type="component" value="Chromosome"/>
</dbReference>
<dbReference type="CDD" id="cd00093">
    <property type="entry name" value="HTH_XRE"/>
    <property type="match status" value="1"/>
</dbReference>
<dbReference type="InterPro" id="IPR001387">
    <property type="entry name" value="Cro/C1-type_HTH"/>
</dbReference>
<evidence type="ECO:0000313" key="3">
    <source>
        <dbReference type="Proteomes" id="UP000007882"/>
    </source>
</evidence>
<dbReference type="KEGG" id="ams:AMIS_53800"/>
<dbReference type="GO" id="GO:0003677">
    <property type="term" value="F:DNA binding"/>
    <property type="evidence" value="ECO:0007669"/>
    <property type="project" value="UniProtKB-KW"/>
</dbReference>
<dbReference type="RefSeq" id="WP_014445488.1">
    <property type="nucleotide sequence ID" value="NC_017093.1"/>
</dbReference>
<proteinExistence type="predicted"/>
<keyword evidence="3" id="KW-1185">Reference proteome</keyword>
<organism evidence="2 3">
    <name type="scientific">Actinoplanes missouriensis (strain ATCC 14538 / DSM 43046 / CBS 188.64 / JCM 3121 / NBRC 102363 / NCIMB 12654 / NRRL B-3342 / UNCC 431)</name>
    <dbReference type="NCBI Taxonomy" id="512565"/>
    <lineage>
        <taxon>Bacteria</taxon>
        <taxon>Bacillati</taxon>
        <taxon>Actinomycetota</taxon>
        <taxon>Actinomycetes</taxon>
        <taxon>Micromonosporales</taxon>
        <taxon>Micromonosporaceae</taxon>
        <taxon>Actinoplanes</taxon>
    </lineage>
</organism>
<dbReference type="STRING" id="512565.AMIS_53800"/>
<accession>I0HC63</accession>
<dbReference type="Pfam" id="PF13560">
    <property type="entry name" value="HTH_31"/>
    <property type="match status" value="1"/>
</dbReference>
<dbReference type="Gene3D" id="1.10.260.40">
    <property type="entry name" value="lambda repressor-like DNA-binding domains"/>
    <property type="match status" value="1"/>
</dbReference>
<name>I0HC63_ACTM4</name>
<evidence type="ECO:0000259" key="1">
    <source>
        <dbReference type="PROSITE" id="PS50943"/>
    </source>
</evidence>
<gene>
    <name evidence="2" type="ordered locus">AMIS_53800</name>
</gene>